<gene>
    <name evidence="1" type="ORF">SAMN05660330_01510</name>
</gene>
<dbReference type="OrthoDB" id="5456907at2"/>
<proteinExistence type="predicted"/>
<dbReference type="AlphaFoldDB" id="A0A1H0NZ95"/>
<dbReference type="EMBL" id="FNJI01000008">
    <property type="protein sequence ID" value="SDO97973.1"/>
    <property type="molecule type" value="Genomic_DNA"/>
</dbReference>
<protein>
    <submittedName>
        <fullName evidence="1">Uncharacterized protein</fullName>
    </submittedName>
</protein>
<dbReference type="Proteomes" id="UP000199073">
    <property type="component" value="Unassembled WGS sequence"/>
</dbReference>
<organism evidence="1 2">
    <name type="scientific">Desulforhopalus singaporensis</name>
    <dbReference type="NCBI Taxonomy" id="91360"/>
    <lineage>
        <taxon>Bacteria</taxon>
        <taxon>Pseudomonadati</taxon>
        <taxon>Thermodesulfobacteriota</taxon>
        <taxon>Desulfobulbia</taxon>
        <taxon>Desulfobulbales</taxon>
        <taxon>Desulfocapsaceae</taxon>
        <taxon>Desulforhopalus</taxon>
    </lineage>
</organism>
<name>A0A1H0NZ95_9BACT</name>
<evidence type="ECO:0000313" key="1">
    <source>
        <dbReference type="EMBL" id="SDO97973.1"/>
    </source>
</evidence>
<dbReference type="STRING" id="91360.SAMN05660330_01510"/>
<keyword evidence="2" id="KW-1185">Reference proteome</keyword>
<sequence length="102" mass="12272">MKTQQQMVESFQMAHRGYMKNLGLCLERIEKDFEASREIDEVCNGEWCRAIEYSLDEMAKELYSISEPRWVADDYSRTLRNMRRRLHDLYARYQGLRSSAEH</sequence>
<accession>A0A1H0NZ95</accession>
<evidence type="ECO:0000313" key="2">
    <source>
        <dbReference type="Proteomes" id="UP000199073"/>
    </source>
</evidence>
<reference evidence="1 2" key="1">
    <citation type="submission" date="2016-10" db="EMBL/GenBank/DDBJ databases">
        <authorList>
            <person name="de Groot N.N."/>
        </authorList>
    </citation>
    <scope>NUCLEOTIDE SEQUENCE [LARGE SCALE GENOMIC DNA]</scope>
    <source>
        <strain evidence="1 2">DSM 12130</strain>
    </source>
</reference>
<dbReference type="RefSeq" id="WP_092221412.1">
    <property type="nucleotide sequence ID" value="NZ_FNJI01000008.1"/>
</dbReference>